<evidence type="ECO:0000256" key="2">
    <source>
        <dbReference type="ARBA" id="ARBA00022490"/>
    </source>
</evidence>
<proteinExistence type="inferred from homology"/>
<dbReference type="EMBL" id="CP102453">
    <property type="protein sequence ID" value="UUX33206.1"/>
    <property type="molecule type" value="Genomic_DNA"/>
</dbReference>
<reference evidence="5 6" key="1">
    <citation type="submission" date="2022-08" db="EMBL/GenBank/DDBJ databases">
        <title>Aerococcaceae sp. nov isolated from spoiled eye mask.</title>
        <authorList>
            <person name="Zhou G."/>
            <person name="Xie X.-B."/>
            <person name="Shi Q.-S."/>
            <person name="Wang Y.-S."/>
            <person name="Wen X."/>
            <person name="Peng H."/>
            <person name="Yang X.-J."/>
            <person name="Tao H.-B."/>
            <person name="Huang X.-M."/>
        </authorList>
    </citation>
    <scope>NUCLEOTIDE SEQUENCE [LARGE SCALE GENOMIC DNA]</scope>
    <source>
        <strain evidence="6">DM20194951</strain>
    </source>
</reference>
<accession>A0ABY5P399</accession>
<name>A0ABY5P399_9LACT</name>
<feature type="modified residue" description="O-(phosphoribosyl dephospho-coenzyme A)serine" evidence="4">
    <location>
        <position position="14"/>
    </location>
</feature>
<comment type="similarity">
    <text evidence="4">Belongs to the CitD family.</text>
</comment>
<comment type="function">
    <text evidence="4">Covalent carrier of the coenzyme of citrate lyase.</text>
</comment>
<dbReference type="InterPro" id="IPR023439">
    <property type="entry name" value="Mal_deCO2ase/Cit_lyase_ACP"/>
</dbReference>
<dbReference type="InterPro" id="IPR006495">
    <property type="entry name" value="CitD"/>
</dbReference>
<keyword evidence="2 4" id="KW-0963">Cytoplasm</keyword>
<dbReference type="RefSeq" id="WP_313792709.1">
    <property type="nucleotide sequence ID" value="NZ_CP102453.1"/>
</dbReference>
<protein>
    <recommendedName>
        <fullName evidence="4">Citrate lyase acyl carrier protein</fullName>
    </recommendedName>
    <alternativeName>
        <fullName evidence="4">Citrate lyase gamma chain</fullName>
    </alternativeName>
</protein>
<dbReference type="HAMAP" id="MF_00805">
    <property type="entry name" value="CitD"/>
    <property type="match status" value="1"/>
</dbReference>
<dbReference type="Proteomes" id="UP001315967">
    <property type="component" value="Chromosome"/>
</dbReference>
<dbReference type="Pfam" id="PF06857">
    <property type="entry name" value="ACP"/>
    <property type="match status" value="1"/>
</dbReference>
<evidence type="ECO:0000256" key="3">
    <source>
        <dbReference type="ARBA" id="ARBA00022553"/>
    </source>
</evidence>
<comment type="subcellular location">
    <subcellularLocation>
        <location evidence="1 4">Cytoplasm</location>
    </subcellularLocation>
</comment>
<organism evidence="5 6">
    <name type="scientific">Fundicoccus culcitae</name>
    <dbReference type="NCBI Taxonomy" id="2969821"/>
    <lineage>
        <taxon>Bacteria</taxon>
        <taxon>Bacillati</taxon>
        <taxon>Bacillota</taxon>
        <taxon>Bacilli</taxon>
        <taxon>Lactobacillales</taxon>
        <taxon>Aerococcaceae</taxon>
        <taxon>Fundicoccus</taxon>
    </lineage>
</organism>
<keyword evidence="3 4" id="KW-0597">Phosphoprotein</keyword>
<dbReference type="NCBIfam" id="TIGR01608">
    <property type="entry name" value="citD"/>
    <property type="match status" value="1"/>
</dbReference>
<evidence type="ECO:0000313" key="6">
    <source>
        <dbReference type="Proteomes" id="UP001315967"/>
    </source>
</evidence>
<evidence type="ECO:0000313" key="5">
    <source>
        <dbReference type="EMBL" id="UUX33206.1"/>
    </source>
</evidence>
<dbReference type="NCBIfam" id="NF009726">
    <property type="entry name" value="PRK13253.1"/>
    <property type="match status" value="1"/>
</dbReference>
<comment type="subunit">
    <text evidence="4">Oligomer with a subunit composition of (alpha,beta,gamma)6.</text>
</comment>
<keyword evidence="5" id="KW-0456">Lyase</keyword>
<gene>
    <name evidence="4 5" type="primary">citD</name>
    <name evidence="5" type="ORF">NRE15_09865</name>
</gene>
<evidence type="ECO:0000256" key="1">
    <source>
        <dbReference type="ARBA" id="ARBA00004496"/>
    </source>
</evidence>
<keyword evidence="6" id="KW-1185">Reference proteome</keyword>
<dbReference type="GO" id="GO:0008815">
    <property type="term" value="F:citrate (pro-3S)-lyase activity"/>
    <property type="evidence" value="ECO:0007669"/>
    <property type="project" value="UniProtKB-EC"/>
</dbReference>
<dbReference type="PIRSF" id="PIRSF002736">
    <property type="entry name" value="Citrt_lyas_gamma"/>
    <property type="match status" value="1"/>
</dbReference>
<evidence type="ECO:0000256" key="4">
    <source>
        <dbReference type="HAMAP-Rule" id="MF_00805"/>
    </source>
</evidence>
<sequence length="102" mass="11358">MNITRTASAGTVESCDIMVTIEPNRDNGIQIDLQSSVEKQFGEQIKEVLVKTLEKLDVNNVNVLAVDQGALDCTIEARTVVAVYRAADKKEFDWKELNSWSV</sequence>